<gene>
    <name evidence="1" type="ORF">Sangu_2910600</name>
</gene>
<comment type="caution">
    <text evidence="1">The sequence shown here is derived from an EMBL/GenBank/DDBJ whole genome shotgun (WGS) entry which is preliminary data.</text>
</comment>
<proteinExistence type="predicted"/>
<dbReference type="PANTHER" id="PTHR10775">
    <property type="entry name" value="OS08G0208400 PROTEIN"/>
    <property type="match status" value="1"/>
</dbReference>
<dbReference type="AlphaFoldDB" id="A0AAW2IL97"/>
<accession>A0AAW2IL97</accession>
<name>A0AAW2IL97_9LAMI</name>
<protein>
    <submittedName>
        <fullName evidence="1">Uncharacterized protein</fullName>
    </submittedName>
</protein>
<sequence>MDWAQRMIFYAAGPNYFASSHEGVPNDGTRSCPVDASLSSYCYGGGPYDYDESGLVDSFSNIVHVADQSLWDGCTRPQLGVVAELVDVKVNGHIYERIYNRISQWANRIFSSDHTLPRDYYIMKKLVKDLGLLVEKINACNNGCMLYWKDNIELEYCKFCGDARNKPSRGRDLH</sequence>
<dbReference type="PANTHER" id="PTHR10775:SF188">
    <property type="entry name" value="TRANSPOSASE-ASSOCIATED DOMAIN-CONTAINING PROTEIN"/>
    <property type="match status" value="1"/>
</dbReference>
<evidence type="ECO:0000313" key="1">
    <source>
        <dbReference type="EMBL" id="KAL0283109.1"/>
    </source>
</evidence>
<dbReference type="EMBL" id="JACGWK010001751">
    <property type="protein sequence ID" value="KAL0283109.1"/>
    <property type="molecule type" value="Genomic_DNA"/>
</dbReference>
<reference evidence="1" key="1">
    <citation type="submission" date="2020-06" db="EMBL/GenBank/DDBJ databases">
        <authorList>
            <person name="Li T."/>
            <person name="Hu X."/>
            <person name="Zhang T."/>
            <person name="Song X."/>
            <person name="Zhang H."/>
            <person name="Dai N."/>
            <person name="Sheng W."/>
            <person name="Hou X."/>
            <person name="Wei L."/>
        </authorList>
    </citation>
    <scope>NUCLEOTIDE SEQUENCE</scope>
    <source>
        <strain evidence="1">G01</strain>
        <tissue evidence="1">Leaf</tissue>
    </source>
</reference>
<reference evidence="1" key="2">
    <citation type="journal article" date="2024" name="Plant">
        <title>Genomic evolution and insights into agronomic trait innovations of Sesamum species.</title>
        <authorList>
            <person name="Miao H."/>
            <person name="Wang L."/>
            <person name="Qu L."/>
            <person name="Liu H."/>
            <person name="Sun Y."/>
            <person name="Le M."/>
            <person name="Wang Q."/>
            <person name="Wei S."/>
            <person name="Zheng Y."/>
            <person name="Lin W."/>
            <person name="Duan Y."/>
            <person name="Cao H."/>
            <person name="Xiong S."/>
            <person name="Wang X."/>
            <person name="Wei L."/>
            <person name="Li C."/>
            <person name="Ma Q."/>
            <person name="Ju M."/>
            <person name="Zhao R."/>
            <person name="Li G."/>
            <person name="Mu C."/>
            <person name="Tian Q."/>
            <person name="Mei H."/>
            <person name="Zhang T."/>
            <person name="Gao T."/>
            <person name="Zhang H."/>
        </authorList>
    </citation>
    <scope>NUCLEOTIDE SEQUENCE</scope>
    <source>
        <strain evidence="1">G01</strain>
    </source>
</reference>
<organism evidence="1">
    <name type="scientific">Sesamum angustifolium</name>
    <dbReference type="NCBI Taxonomy" id="2727405"/>
    <lineage>
        <taxon>Eukaryota</taxon>
        <taxon>Viridiplantae</taxon>
        <taxon>Streptophyta</taxon>
        <taxon>Embryophyta</taxon>
        <taxon>Tracheophyta</taxon>
        <taxon>Spermatophyta</taxon>
        <taxon>Magnoliopsida</taxon>
        <taxon>eudicotyledons</taxon>
        <taxon>Gunneridae</taxon>
        <taxon>Pentapetalae</taxon>
        <taxon>asterids</taxon>
        <taxon>lamiids</taxon>
        <taxon>Lamiales</taxon>
        <taxon>Pedaliaceae</taxon>
        <taxon>Sesamum</taxon>
    </lineage>
</organism>